<gene>
    <name evidence="2" type="ORF">SNAT2548_LOCUS17681</name>
</gene>
<evidence type="ECO:0000313" key="2">
    <source>
        <dbReference type="EMBL" id="CAE7337771.1"/>
    </source>
</evidence>
<keyword evidence="3" id="KW-1185">Reference proteome</keyword>
<proteinExistence type="predicted"/>
<evidence type="ECO:0000256" key="1">
    <source>
        <dbReference type="SAM" id="MobiDB-lite"/>
    </source>
</evidence>
<sequence length="197" mass="22127">MPIQTPHRGPLQHAVKQDMPCVGPHKGRDRPMCWRISCDPGFDLPGDDEGPPGSRYTVTFTPGQVKRLTWEKIDEKPEPPKDTGVYQLLGSWSEFEPVDMSSDPSRPGLYFAEAQCSGSSMQFHFLRNEDHSQNICPVVEGRGYGSLYSAVAPVGHQSPGRYWNIDAEDGEVYRIELYRSPEDFSDLSVSWHKVSGK</sequence>
<feature type="region of interest" description="Disordered" evidence="1">
    <location>
        <begin position="1"/>
        <end position="22"/>
    </location>
</feature>
<dbReference type="EMBL" id="CAJNDS010002119">
    <property type="protein sequence ID" value="CAE7337771.1"/>
    <property type="molecule type" value="Genomic_DNA"/>
</dbReference>
<dbReference type="AlphaFoldDB" id="A0A812PJR7"/>
<evidence type="ECO:0000313" key="3">
    <source>
        <dbReference type="Proteomes" id="UP000604046"/>
    </source>
</evidence>
<dbReference type="Proteomes" id="UP000604046">
    <property type="component" value="Unassembled WGS sequence"/>
</dbReference>
<reference evidence="2" key="1">
    <citation type="submission" date="2021-02" db="EMBL/GenBank/DDBJ databases">
        <authorList>
            <person name="Dougan E. K."/>
            <person name="Rhodes N."/>
            <person name="Thang M."/>
            <person name="Chan C."/>
        </authorList>
    </citation>
    <scope>NUCLEOTIDE SEQUENCE</scope>
</reference>
<organism evidence="2 3">
    <name type="scientific">Symbiodinium natans</name>
    <dbReference type="NCBI Taxonomy" id="878477"/>
    <lineage>
        <taxon>Eukaryota</taxon>
        <taxon>Sar</taxon>
        <taxon>Alveolata</taxon>
        <taxon>Dinophyceae</taxon>
        <taxon>Suessiales</taxon>
        <taxon>Symbiodiniaceae</taxon>
        <taxon>Symbiodinium</taxon>
    </lineage>
</organism>
<comment type="caution">
    <text evidence="2">The sequence shown here is derived from an EMBL/GenBank/DDBJ whole genome shotgun (WGS) entry which is preliminary data.</text>
</comment>
<accession>A0A812PJR7</accession>
<protein>
    <submittedName>
        <fullName evidence="2">Uncharacterized protein</fullName>
    </submittedName>
</protein>
<name>A0A812PJR7_9DINO</name>
<dbReference type="OrthoDB" id="10361543at2759"/>